<dbReference type="AlphaFoldDB" id="A0A6A4WGQ8"/>
<comment type="subcellular location">
    <subcellularLocation>
        <location evidence="1">Secreted</location>
    </subcellularLocation>
</comment>
<evidence type="ECO:0000256" key="2">
    <source>
        <dbReference type="ARBA" id="ARBA00022525"/>
    </source>
</evidence>
<dbReference type="SUPFAM" id="SSF50494">
    <property type="entry name" value="Trypsin-like serine proteases"/>
    <property type="match status" value="1"/>
</dbReference>
<dbReference type="PANTHER" id="PTHR24256">
    <property type="entry name" value="TRYPTASE-RELATED"/>
    <property type="match status" value="1"/>
</dbReference>
<dbReference type="InterPro" id="IPR051487">
    <property type="entry name" value="Ser/Thr_Proteases_Immune/Dev"/>
</dbReference>
<dbReference type="SMART" id="SM00020">
    <property type="entry name" value="Tryp_SPc"/>
    <property type="match status" value="1"/>
</dbReference>
<dbReference type="InterPro" id="IPR001314">
    <property type="entry name" value="Peptidase_S1A"/>
</dbReference>
<comment type="similarity">
    <text evidence="4">Belongs to the peptidase S1 family. CLIP subfamily.</text>
</comment>
<evidence type="ECO:0000256" key="5">
    <source>
        <dbReference type="SAM" id="SignalP"/>
    </source>
</evidence>
<dbReference type="PROSITE" id="PS00134">
    <property type="entry name" value="TRYPSIN_HIS"/>
    <property type="match status" value="1"/>
</dbReference>
<dbReference type="OrthoDB" id="5918597at2759"/>
<evidence type="ECO:0000313" key="7">
    <source>
        <dbReference type="EMBL" id="KAF0302830.1"/>
    </source>
</evidence>
<dbReference type="InterPro" id="IPR001254">
    <property type="entry name" value="Trypsin_dom"/>
</dbReference>
<dbReference type="InterPro" id="IPR043504">
    <property type="entry name" value="Peptidase_S1_PA_chymotrypsin"/>
</dbReference>
<accession>A0A6A4WGQ8</accession>
<keyword evidence="5" id="KW-0732">Signal</keyword>
<dbReference type="PROSITE" id="PS50240">
    <property type="entry name" value="TRYPSIN_DOM"/>
    <property type="match status" value="1"/>
</dbReference>
<dbReference type="GO" id="GO:0006508">
    <property type="term" value="P:proteolysis"/>
    <property type="evidence" value="ECO:0007669"/>
    <property type="project" value="InterPro"/>
</dbReference>
<evidence type="ECO:0000256" key="4">
    <source>
        <dbReference type="ARBA" id="ARBA00024195"/>
    </source>
</evidence>
<dbReference type="InterPro" id="IPR009003">
    <property type="entry name" value="Peptidase_S1_PA"/>
</dbReference>
<gene>
    <name evidence="7" type="primary">PPAF2_20</name>
    <name evidence="7" type="ORF">FJT64_025112</name>
</gene>
<dbReference type="PRINTS" id="PR00722">
    <property type="entry name" value="CHYMOTRYPSIN"/>
</dbReference>
<keyword evidence="3" id="KW-1015">Disulfide bond</keyword>
<evidence type="ECO:0000256" key="3">
    <source>
        <dbReference type="ARBA" id="ARBA00023157"/>
    </source>
</evidence>
<feature type="domain" description="Peptidase S1" evidence="6">
    <location>
        <begin position="93"/>
        <end position="343"/>
    </location>
</feature>
<organism evidence="7 8">
    <name type="scientific">Amphibalanus amphitrite</name>
    <name type="common">Striped barnacle</name>
    <name type="synonym">Balanus amphitrite</name>
    <dbReference type="NCBI Taxonomy" id="1232801"/>
    <lineage>
        <taxon>Eukaryota</taxon>
        <taxon>Metazoa</taxon>
        <taxon>Ecdysozoa</taxon>
        <taxon>Arthropoda</taxon>
        <taxon>Crustacea</taxon>
        <taxon>Multicrustacea</taxon>
        <taxon>Cirripedia</taxon>
        <taxon>Thoracica</taxon>
        <taxon>Thoracicalcarea</taxon>
        <taxon>Balanomorpha</taxon>
        <taxon>Balanoidea</taxon>
        <taxon>Balanidae</taxon>
        <taxon>Amphibalaninae</taxon>
        <taxon>Amphibalanus</taxon>
    </lineage>
</organism>
<reference evidence="7 8" key="1">
    <citation type="submission" date="2019-07" db="EMBL/GenBank/DDBJ databases">
        <title>Draft genome assembly of a fouling barnacle, Amphibalanus amphitrite (Darwin, 1854): The first reference genome for Thecostraca.</title>
        <authorList>
            <person name="Kim W."/>
        </authorList>
    </citation>
    <scope>NUCLEOTIDE SEQUENCE [LARGE SCALE GENOMIC DNA]</scope>
    <source>
        <strain evidence="7">SNU_AA5</strain>
        <tissue evidence="7">Soma without cirri and trophi</tissue>
    </source>
</reference>
<dbReference type="FunFam" id="2.40.10.10:FF:000038">
    <property type="entry name" value="Serine protease"/>
    <property type="match status" value="1"/>
</dbReference>
<evidence type="ECO:0000313" key="8">
    <source>
        <dbReference type="Proteomes" id="UP000440578"/>
    </source>
</evidence>
<feature type="signal peptide" evidence="5">
    <location>
        <begin position="1"/>
        <end position="21"/>
    </location>
</feature>
<dbReference type="Gene3D" id="2.40.10.10">
    <property type="entry name" value="Trypsin-like serine proteases"/>
    <property type="match status" value="2"/>
</dbReference>
<dbReference type="InterPro" id="IPR018114">
    <property type="entry name" value="TRYPSIN_HIS"/>
</dbReference>
<evidence type="ECO:0000259" key="6">
    <source>
        <dbReference type="PROSITE" id="PS50240"/>
    </source>
</evidence>
<proteinExistence type="inferred from homology"/>
<evidence type="ECO:0000256" key="1">
    <source>
        <dbReference type="ARBA" id="ARBA00004613"/>
    </source>
</evidence>
<dbReference type="CDD" id="cd00190">
    <property type="entry name" value="Tryp_SPc"/>
    <property type="match status" value="1"/>
</dbReference>
<feature type="chain" id="PRO_5025361459" evidence="5">
    <location>
        <begin position="22"/>
        <end position="348"/>
    </location>
</feature>
<dbReference type="GO" id="GO:0005576">
    <property type="term" value="C:extracellular region"/>
    <property type="evidence" value="ECO:0007669"/>
    <property type="project" value="UniProtKB-SubCell"/>
</dbReference>
<sequence length="348" mass="38792">MWPPLLPLLIVISVLAATVSSEKLGGPESAEDNDLCDCMEYWQCILNKGSPRGMCPMSNKFCCFMPRTSRHHIKPLSLLTILPPARRRKTCGTKGHDNNKEGVAEMSEWPWHSAILEKEEDLYVCGASLLDERWLVTAAHCVDDYVSLGDRLHTVLKVRLGEYDVSSTSEPVGHEEIDVDDVIIHPQFDNATLVSDIALLRLRTPAKKQVNINAVCMPKHDHDDAFMGKRCYVTGWGRMNETSEHSVVLKEIPVPLWERESCDAALRTQFGPNYRIPDTALCAGAEGRDACDGDGGGPLVCEKGGFWYQVGIVSFGIGCGRKNIPGVYTRVSAFETWIIQSISRFERR</sequence>
<keyword evidence="2" id="KW-0964">Secreted</keyword>
<dbReference type="Proteomes" id="UP000440578">
    <property type="component" value="Unassembled WGS sequence"/>
</dbReference>
<dbReference type="GO" id="GO:0004252">
    <property type="term" value="F:serine-type endopeptidase activity"/>
    <property type="evidence" value="ECO:0007669"/>
    <property type="project" value="InterPro"/>
</dbReference>
<protein>
    <submittedName>
        <fullName evidence="7">Phenoloxidase-activating factor 2</fullName>
    </submittedName>
</protein>
<keyword evidence="8" id="KW-1185">Reference proteome</keyword>
<name>A0A6A4WGQ8_AMPAM</name>
<comment type="caution">
    <text evidence="7">The sequence shown here is derived from an EMBL/GenBank/DDBJ whole genome shotgun (WGS) entry which is preliminary data.</text>
</comment>
<dbReference type="EMBL" id="VIIS01001007">
    <property type="protein sequence ID" value="KAF0302830.1"/>
    <property type="molecule type" value="Genomic_DNA"/>
</dbReference>
<dbReference type="Pfam" id="PF00089">
    <property type="entry name" value="Trypsin"/>
    <property type="match status" value="1"/>
</dbReference>